<name>A0ABN8IIG0_9NEOP</name>
<evidence type="ECO:0000313" key="4">
    <source>
        <dbReference type="Proteomes" id="UP000837857"/>
    </source>
</evidence>
<feature type="non-terminal residue" evidence="3">
    <location>
        <position position="816"/>
    </location>
</feature>
<keyword evidence="4" id="KW-1185">Reference proteome</keyword>
<feature type="region of interest" description="Disordered" evidence="1">
    <location>
        <begin position="132"/>
        <end position="158"/>
    </location>
</feature>
<keyword evidence="2" id="KW-0732">Signal</keyword>
<feature type="compositionally biased region" description="Basic and acidic residues" evidence="1">
    <location>
        <begin position="656"/>
        <end position="676"/>
    </location>
</feature>
<reference evidence="3" key="1">
    <citation type="submission" date="2022-03" db="EMBL/GenBank/DDBJ databases">
        <authorList>
            <person name="Martin H S."/>
        </authorList>
    </citation>
    <scope>NUCLEOTIDE SEQUENCE</scope>
</reference>
<feature type="region of interest" description="Disordered" evidence="1">
    <location>
        <begin position="777"/>
        <end position="816"/>
    </location>
</feature>
<dbReference type="EMBL" id="OW152837">
    <property type="protein sequence ID" value="CAH2058277.1"/>
    <property type="molecule type" value="Genomic_DNA"/>
</dbReference>
<feature type="region of interest" description="Disordered" evidence="1">
    <location>
        <begin position="465"/>
        <end position="550"/>
    </location>
</feature>
<feature type="chain" id="PRO_5045901462" evidence="2">
    <location>
        <begin position="19"/>
        <end position="816"/>
    </location>
</feature>
<dbReference type="Pfam" id="PF15868">
    <property type="entry name" value="MBF2"/>
    <property type="match status" value="1"/>
</dbReference>
<feature type="compositionally biased region" description="Polar residues" evidence="1">
    <location>
        <begin position="355"/>
        <end position="382"/>
    </location>
</feature>
<organism evidence="3 4">
    <name type="scientific">Iphiclides podalirius</name>
    <name type="common">scarce swallowtail</name>
    <dbReference type="NCBI Taxonomy" id="110791"/>
    <lineage>
        <taxon>Eukaryota</taxon>
        <taxon>Metazoa</taxon>
        <taxon>Ecdysozoa</taxon>
        <taxon>Arthropoda</taxon>
        <taxon>Hexapoda</taxon>
        <taxon>Insecta</taxon>
        <taxon>Pterygota</taxon>
        <taxon>Neoptera</taxon>
        <taxon>Endopterygota</taxon>
        <taxon>Lepidoptera</taxon>
        <taxon>Glossata</taxon>
        <taxon>Ditrysia</taxon>
        <taxon>Papilionoidea</taxon>
        <taxon>Papilionidae</taxon>
        <taxon>Papilioninae</taxon>
        <taxon>Iphiclides</taxon>
    </lineage>
</organism>
<sequence>MMDVKIWVLFAIVNIVRSRDIVVGTKDGGRKIYDENKQASPAIWRQTENVTIAANDTEVIRGIVITDLRVEKDGDAKIVEGGEGQKNVTIELKSPTVLRGYEFHIEAYAIPEDTQTTTGNSNKYTQTIVPAEQSSETPSPNAVGLGKQLTSSTTQGSPTNVAIINHRQNRDTENKDMTTQEVKMLVPLLTKVTTTEMSKLPSGETSTPLVNRDIKNLGTDHKYPTVNREIEDGNRFDHPRVNIYEVSKMPESTARNIPSTYFRMPQENSFTQGVHANDDKTVQTPLNMNKMHTHIRHPQFAINDSKQSPEPMANTGLSSLEHDNKKEDLRHKRDVDGEKKDNPRPIGVDHKVHNVKTNPVRNETVSGTMDVKSSSHISRTNFENNQGQGFKVIGTEMKHISNEQTQRNTHRDQDLHKSFRNIADVGASSVFSSTEMNKIYASLPTGAESVQTDGKFNKYSQHKPIEMEQSSSTSLPVASLTTDKSSSSNIEKLANSKLKSKMADPVNTDNSHDSKVVKETKRNARDTTGNNKKDASDSLQPSILNSSSTTIKPGVISKNLLEDHVTNTAPKEVSPKNNETNKNYNPTMLLQTGVKDRTARDAYDEKEKHNVPNTSRTGINTSGVSETIITKQPISEQQNSVNSSKVNITTETTTIGEDKERQTRDTSSENTPKKAEALSMKAVAEEFGTKLQINETEVNTEKFPNLVKKTSSTTDDRINKNKEEETKARVSNEAGEDTKANMQIEQDDANISPKVDYQLPKIAREVSVHDVSLATDLKVESTDKPTTIRSITKAHDEKEVKKPNSEVTAKPKEKPN</sequence>
<evidence type="ECO:0000256" key="1">
    <source>
        <dbReference type="SAM" id="MobiDB-lite"/>
    </source>
</evidence>
<feature type="compositionally biased region" description="Polar residues" evidence="1">
    <location>
        <begin position="537"/>
        <end position="550"/>
    </location>
</feature>
<feature type="compositionally biased region" description="Polar residues" evidence="1">
    <location>
        <begin position="575"/>
        <end position="586"/>
    </location>
</feature>
<feature type="compositionally biased region" description="Basic and acidic residues" evidence="1">
    <location>
        <begin position="714"/>
        <end position="730"/>
    </location>
</feature>
<feature type="compositionally biased region" description="Polar residues" evidence="1">
    <location>
        <begin position="196"/>
        <end position="209"/>
    </location>
</feature>
<feature type="region of interest" description="Disordered" evidence="1">
    <location>
        <begin position="709"/>
        <end position="752"/>
    </location>
</feature>
<evidence type="ECO:0000313" key="3">
    <source>
        <dbReference type="EMBL" id="CAH2058277.1"/>
    </source>
</evidence>
<feature type="compositionally biased region" description="Basic and acidic residues" evidence="1">
    <location>
        <begin position="510"/>
        <end position="536"/>
    </location>
</feature>
<feature type="compositionally biased region" description="Basic and acidic residues" evidence="1">
    <location>
        <begin position="793"/>
        <end position="816"/>
    </location>
</feature>
<gene>
    <name evidence="3" type="ORF">IPOD504_LOCUS10521</name>
</gene>
<feature type="region of interest" description="Disordered" evidence="1">
    <location>
        <begin position="650"/>
        <end position="676"/>
    </location>
</feature>
<feature type="compositionally biased region" description="Polar residues" evidence="1">
    <location>
        <begin position="148"/>
        <end position="158"/>
    </location>
</feature>
<dbReference type="Proteomes" id="UP000837857">
    <property type="component" value="Chromosome 25"/>
</dbReference>
<feature type="compositionally biased region" description="Basic and acidic residues" evidence="1">
    <location>
        <begin position="320"/>
        <end position="352"/>
    </location>
</feature>
<feature type="region of interest" description="Disordered" evidence="1">
    <location>
        <begin position="567"/>
        <end position="586"/>
    </location>
</feature>
<feature type="signal peptide" evidence="2">
    <location>
        <begin position="1"/>
        <end position="18"/>
    </location>
</feature>
<proteinExistence type="predicted"/>
<feature type="region of interest" description="Disordered" evidence="1">
    <location>
        <begin position="301"/>
        <end position="382"/>
    </location>
</feature>
<feature type="compositionally biased region" description="Polar residues" evidence="1">
    <location>
        <begin position="468"/>
        <end position="490"/>
    </location>
</feature>
<evidence type="ECO:0000256" key="2">
    <source>
        <dbReference type="SAM" id="SignalP"/>
    </source>
</evidence>
<dbReference type="InterPro" id="IPR031734">
    <property type="entry name" value="MBF2"/>
</dbReference>
<protein>
    <submittedName>
        <fullName evidence="3">Uncharacterized protein</fullName>
    </submittedName>
</protein>
<accession>A0ABN8IIG0</accession>
<feature type="region of interest" description="Disordered" evidence="1">
    <location>
        <begin position="196"/>
        <end position="216"/>
    </location>
</feature>